<dbReference type="Proteomes" id="UP000295367">
    <property type="component" value="Unassembled WGS sequence"/>
</dbReference>
<evidence type="ECO:0000313" key="2">
    <source>
        <dbReference type="Proteomes" id="UP000295367"/>
    </source>
</evidence>
<dbReference type="RefSeq" id="WP_124948178.1">
    <property type="nucleotide sequence ID" value="NZ_BHVT01000076.1"/>
</dbReference>
<name>A0A4R3Y4X1_9PROT</name>
<protein>
    <submittedName>
        <fullName evidence="1">Uncharacterized protein DUF3465</fullName>
    </submittedName>
</protein>
<organism evidence="1 2">
    <name type="scientific">Sulfurirhabdus autotrophica</name>
    <dbReference type="NCBI Taxonomy" id="1706046"/>
    <lineage>
        <taxon>Bacteria</taxon>
        <taxon>Pseudomonadati</taxon>
        <taxon>Pseudomonadota</taxon>
        <taxon>Betaproteobacteria</taxon>
        <taxon>Nitrosomonadales</taxon>
        <taxon>Sulfuricellaceae</taxon>
        <taxon>Sulfurirhabdus</taxon>
    </lineage>
</organism>
<evidence type="ECO:0000313" key="1">
    <source>
        <dbReference type="EMBL" id="TCV86767.1"/>
    </source>
</evidence>
<dbReference type="EMBL" id="SMCO01000006">
    <property type="protein sequence ID" value="TCV86767.1"/>
    <property type="molecule type" value="Genomic_DNA"/>
</dbReference>
<dbReference type="InterPro" id="IPR021856">
    <property type="entry name" value="DUF3465"/>
</dbReference>
<reference evidence="1 2" key="1">
    <citation type="submission" date="2019-03" db="EMBL/GenBank/DDBJ databases">
        <title>Genomic Encyclopedia of Type Strains, Phase IV (KMG-IV): sequencing the most valuable type-strain genomes for metagenomic binning, comparative biology and taxonomic classification.</title>
        <authorList>
            <person name="Goeker M."/>
        </authorList>
    </citation>
    <scope>NUCLEOTIDE SEQUENCE [LARGE SCALE GENOMIC DNA]</scope>
    <source>
        <strain evidence="1 2">DSM 100309</strain>
    </source>
</reference>
<accession>A0A4R3Y4X1</accession>
<sequence>MKNILLIALAILAGYTIYSGQHEPTSNGTSPSITAQRADQSNAAITKAFANHESNLQVSGQGIVAKLLPDDNSGSRHQKFILKLSTGQSLLVAHNIDLAPKINSLSKGDTVEFYGEYEWNAKGGVLHWTHKDPNGSHVAGWLQHQGQKYQ</sequence>
<gene>
    <name evidence="1" type="ORF">EDC63_106128</name>
</gene>
<dbReference type="AlphaFoldDB" id="A0A4R3Y4X1"/>
<dbReference type="OrthoDB" id="195616at2"/>
<comment type="caution">
    <text evidence="1">The sequence shown here is derived from an EMBL/GenBank/DDBJ whole genome shotgun (WGS) entry which is preliminary data.</text>
</comment>
<keyword evidence="2" id="KW-1185">Reference proteome</keyword>
<proteinExistence type="predicted"/>
<dbReference type="Pfam" id="PF11948">
    <property type="entry name" value="DUF3465"/>
    <property type="match status" value="1"/>
</dbReference>